<dbReference type="GO" id="GO:0002020">
    <property type="term" value="F:protease binding"/>
    <property type="evidence" value="ECO:0007669"/>
    <property type="project" value="InterPro"/>
</dbReference>
<evidence type="ECO:0000313" key="5">
    <source>
        <dbReference type="Proteomes" id="UP000007875"/>
    </source>
</evidence>
<evidence type="ECO:0008006" key="6">
    <source>
        <dbReference type="Google" id="ProtNLM"/>
    </source>
</evidence>
<dbReference type="Proteomes" id="UP000007875">
    <property type="component" value="Unassembled WGS sequence"/>
</dbReference>
<reference evidence="5" key="1">
    <citation type="submission" date="2003-08" db="EMBL/GenBank/DDBJ databases">
        <authorList>
            <person name="Birren B."/>
            <person name="Nusbaum C."/>
            <person name="Abebe A."/>
            <person name="Abouelleil A."/>
            <person name="Adekoya E."/>
            <person name="Ait-zahra M."/>
            <person name="Allen N."/>
            <person name="Allen T."/>
            <person name="An P."/>
            <person name="Anderson M."/>
            <person name="Anderson S."/>
            <person name="Arachchi H."/>
            <person name="Armbruster J."/>
            <person name="Bachantsang P."/>
            <person name="Baldwin J."/>
            <person name="Barry A."/>
            <person name="Bayul T."/>
            <person name="Blitshsteyn B."/>
            <person name="Bloom T."/>
            <person name="Blye J."/>
            <person name="Boguslavskiy L."/>
            <person name="Borowsky M."/>
            <person name="Boukhgalter B."/>
            <person name="Brunache A."/>
            <person name="Butler J."/>
            <person name="Calixte N."/>
            <person name="Calvo S."/>
            <person name="Camarata J."/>
            <person name="Campo K."/>
            <person name="Chang J."/>
            <person name="Cheshatsang Y."/>
            <person name="Citroen M."/>
            <person name="Collymore A."/>
            <person name="Considine T."/>
            <person name="Cook A."/>
            <person name="Cooke P."/>
            <person name="Corum B."/>
            <person name="Cuomo C."/>
            <person name="David R."/>
            <person name="Dawoe T."/>
            <person name="Degray S."/>
            <person name="Dodge S."/>
            <person name="Dooley K."/>
            <person name="Dorje P."/>
            <person name="Dorjee K."/>
            <person name="Dorris L."/>
            <person name="Duffey N."/>
            <person name="Dupes A."/>
            <person name="Elkins T."/>
            <person name="Engels R."/>
            <person name="Erickson J."/>
            <person name="Farina A."/>
            <person name="Faro S."/>
            <person name="Ferreira P."/>
            <person name="Fischer H."/>
            <person name="Fitzgerald M."/>
            <person name="Foley K."/>
            <person name="Gage D."/>
            <person name="Galagan J."/>
            <person name="Gearin G."/>
            <person name="Gnerre S."/>
            <person name="Gnirke A."/>
            <person name="Goyette A."/>
            <person name="Graham J."/>
            <person name="Grandbois E."/>
            <person name="Gyaltsen K."/>
            <person name="Hafez N."/>
            <person name="Hagopian D."/>
            <person name="Hagos B."/>
            <person name="Hall J."/>
            <person name="Hatcher B."/>
            <person name="Heller A."/>
            <person name="Higgins H."/>
            <person name="Honan T."/>
            <person name="Horn A."/>
            <person name="Houde N."/>
            <person name="Hughes L."/>
            <person name="Hulme W."/>
            <person name="Husby E."/>
            <person name="Iliev I."/>
            <person name="Jaffe D."/>
            <person name="Jones C."/>
            <person name="Kamal M."/>
            <person name="Kamat A."/>
            <person name="Kamvysselis M."/>
            <person name="Karlsson E."/>
            <person name="Kells C."/>
            <person name="Kieu A."/>
            <person name="Kisner P."/>
            <person name="Kodira C."/>
            <person name="Kulbokas E."/>
            <person name="Labutti K."/>
            <person name="Lama D."/>
            <person name="Landers T."/>
            <person name="Leger J."/>
            <person name="Levine S."/>
            <person name="Lewis D."/>
            <person name="Lewis T."/>
            <person name="Lindblad-toh K."/>
            <person name="Liu X."/>
            <person name="Lokyitsang T."/>
            <person name="Lokyitsang Y."/>
            <person name="Lucien O."/>
            <person name="Lui A."/>
            <person name="Ma L.J."/>
            <person name="Mabbitt R."/>
            <person name="Macdonald J."/>
            <person name="Maclean C."/>
            <person name="Major J."/>
            <person name="Manning J."/>
            <person name="Marabella R."/>
            <person name="Maru K."/>
            <person name="Matthews C."/>
            <person name="Mauceli E."/>
            <person name="Mccarthy M."/>
            <person name="Mcdonough S."/>
            <person name="Mcghee T."/>
            <person name="Meldrim J."/>
            <person name="Meneus L."/>
            <person name="Mesirov J."/>
            <person name="Mihalev A."/>
            <person name="Mihova T."/>
            <person name="Mikkelsen T."/>
            <person name="Mlenga V."/>
            <person name="Moru K."/>
            <person name="Mozes J."/>
            <person name="Mulrain L."/>
            <person name="Munson G."/>
            <person name="Naylor J."/>
            <person name="Newes C."/>
            <person name="Nguyen C."/>
            <person name="Nguyen N."/>
            <person name="Nguyen T."/>
            <person name="Nicol R."/>
            <person name="Nielsen C."/>
            <person name="Nizzari M."/>
            <person name="Norbu C."/>
            <person name="Norbu N."/>
            <person name="O'donnell P."/>
            <person name="Okoawo O."/>
            <person name="O'leary S."/>
            <person name="Omotosho B."/>
            <person name="O'neill K."/>
            <person name="Osman S."/>
            <person name="Parker S."/>
            <person name="Perrin D."/>
            <person name="Phunkhang P."/>
            <person name="Piqani B."/>
            <person name="Purcell S."/>
            <person name="Rachupka T."/>
            <person name="Ramasamy U."/>
            <person name="Rameau R."/>
            <person name="Ray V."/>
            <person name="Raymond C."/>
            <person name="Retta R."/>
            <person name="Richardson S."/>
            <person name="Rise C."/>
            <person name="Rodriguez J."/>
            <person name="Rogers J."/>
            <person name="Rogov P."/>
            <person name="Rutman M."/>
            <person name="Schupbach R."/>
            <person name="Seaman C."/>
            <person name="Settipalli S."/>
            <person name="Sharpe T."/>
            <person name="Sheridan J."/>
            <person name="Sherpa N."/>
            <person name="Shi J."/>
            <person name="Smirnov S."/>
            <person name="Smith C."/>
            <person name="Sougnez C."/>
            <person name="Spencer B."/>
            <person name="Stalker J."/>
            <person name="Stange-thomann N."/>
            <person name="Stavropoulos S."/>
            <person name="Stetson K."/>
            <person name="Stone C."/>
            <person name="Stone S."/>
            <person name="Stubbs M."/>
            <person name="Talamas J."/>
            <person name="Tchuinga P."/>
            <person name="Tenzing P."/>
            <person name="Tesfaye S."/>
            <person name="Theodore J."/>
            <person name="Thoulutsang Y."/>
            <person name="Topham K."/>
            <person name="Towey S."/>
            <person name="Tsamla T."/>
            <person name="Tsomo N."/>
            <person name="Vallee D."/>
            <person name="Vassiliev H."/>
            <person name="Venkataraman V."/>
            <person name="Vinson J."/>
            <person name="Vo A."/>
            <person name="Wade C."/>
            <person name="Wang S."/>
            <person name="Wangchuk T."/>
            <person name="Wangdi T."/>
            <person name="Whittaker C."/>
            <person name="Wilkinson J."/>
            <person name="Wu Y."/>
            <person name="Wyman D."/>
            <person name="Yadav S."/>
            <person name="Yang S."/>
            <person name="Yang X."/>
            <person name="Yeager S."/>
            <person name="Yee E."/>
            <person name="Young G."/>
            <person name="Zainoun J."/>
            <person name="Zembeck L."/>
            <person name="Zimmer A."/>
            <person name="Zody M."/>
            <person name="Lander E."/>
        </authorList>
    </citation>
    <scope>NUCLEOTIDE SEQUENCE [LARGE SCALE GENOMIC DNA]</scope>
</reference>
<dbReference type="InterPro" id="IPR000488">
    <property type="entry name" value="Death_dom"/>
</dbReference>
<dbReference type="PROSITE" id="PS50209">
    <property type="entry name" value="CARD"/>
    <property type="match status" value="1"/>
</dbReference>
<sequence>IFQNRKLLLSNLVYSDVILEELYSRGCLTERQYQVVKAQSIQLDKTQKILDVIQSTSFEGFLQFCEILSKDYPWLKEKLLQDAQELQKNKDQRTKTIDQCLQQNGGKIPSEKELMHLSRTLCKLEWESLLYELGCTSADIECIKQTNKTPSMQCMRGLVQWLRNEGDSATFKSLFDAINKAELNEHCVVEKFLEICTT</sequence>
<evidence type="ECO:0000259" key="3">
    <source>
        <dbReference type="PROSITE" id="PS50209"/>
    </source>
</evidence>
<dbReference type="PANTHER" id="PTHR15034:SF5">
    <property type="entry name" value="DEATH DOMAIN-CONTAINING PROTEIN CRADD"/>
    <property type="match status" value="1"/>
</dbReference>
<evidence type="ECO:0000259" key="2">
    <source>
        <dbReference type="PROSITE" id="PS50017"/>
    </source>
</evidence>
<proteinExistence type="predicted"/>
<feature type="domain" description="CARD" evidence="3">
    <location>
        <begin position="1"/>
        <end position="83"/>
    </location>
</feature>
<protein>
    <recommendedName>
        <fullName evidence="6">CARD domain-containing protein</fullName>
    </recommendedName>
</protein>
<evidence type="ECO:0000256" key="1">
    <source>
        <dbReference type="SAM" id="Coils"/>
    </source>
</evidence>
<feature type="domain" description="Death" evidence="2">
    <location>
        <begin position="125"/>
        <end position="185"/>
    </location>
</feature>
<dbReference type="CDD" id="cd01671">
    <property type="entry name" value="CARD"/>
    <property type="match status" value="1"/>
</dbReference>
<feature type="coiled-coil region" evidence="1">
    <location>
        <begin position="76"/>
        <end position="103"/>
    </location>
</feature>
<dbReference type="GO" id="GO:0070513">
    <property type="term" value="F:death domain binding"/>
    <property type="evidence" value="ECO:0007669"/>
    <property type="project" value="InterPro"/>
</dbReference>
<dbReference type="PROSITE" id="PS50017">
    <property type="entry name" value="DEATH_DOMAIN"/>
    <property type="match status" value="1"/>
</dbReference>
<reference evidence="4" key="3">
    <citation type="submission" date="2025-09" db="UniProtKB">
        <authorList>
            <consortium name="Ensembl"/>
        </authorList>
    </citation>
    <scope>IDENTIFICATION</scope>
</reference>
<keyword evidence="1" id="KW-0175">Coiled coil</keyword>
<dbReference type="Pfam" id="PF00531">
    <property type="entry name" value="Death"/>
    <property type="match status" value="1"/>
</dbReference>
<dbReference type="SUPFAM" id="SSF47986">
    <property type="entry name" value="DEATH domain"/>
    <property type="match status" value="2"/>
</dbReference>
<evidence type="ECO:0000313" key="4">
    <source>
        <dbReference type="Ensembl" id="ENSCSAVP00000014460.1"/>
    </source>
</evidence>
<dbReference type="Ensembl" id="ENSCSAVT00000014625.1">
    <property type="protein sequence ID" value="ENSCSAVP00000014460.1"/>
    <property type="gene ID" value="ENSCSAVG00000008461.1"/>
</dbReference>
<reference evidence="4" key="2">
    <citation type="submission" date="2025-08" db="UniProtKB">
        <authorList>
            <consortium name="Ensembl"/>
        </authorList>
    </citation>
    <scope>IDENTIFICATION</scope>
</reference>
<dbReference type="PANTHER" id="PTHR15034">
    <property type="entry name" value="DEATH DOMAIN-CONTAINING PROTEIN CRADD"/>
    <property type="match status" value="1"/>
</dbReference>
<name>H2ZA45_CIOSA</name>
<dbReference type="InterPro" id="IPR011029">
    <property type="entry name" value="DEATH-like_dom_sf"/>
</dbReference>
<dbReference type="InterPro" id="IPR001315">
    <property type="entry name" value="CARD"/>
</dbReference>
<organism evidence="4 5">
    <name type="scientific">Ciona savignyi</name>
    <name type="common">Pacific transparent sea squirt</name>
    <dbReference type="NCBI Taxonomy" id="51511"/>
    <lineage>
        <taxon>Eukaryota</taxon>
        <taxon>Metazoa</taxon>
        <taxon>Chordata</taxon>
        <taxon>Tunicata</taxon>
        <taxon>Ascidiacea</taxon>
        <taxon>Phlebobranchia</taxon>
        <taxon>Cionidae</taxon>
        <taxon>Ciona</taxon>
    </lineage>
</organism>
<accession>H2ZA45</accession>
<dbReference type="InterPro" id="IPR037939">
    <property type="entry name" value="CRADD"/>
</dbReference>
<dbReference type="AlphaFoldDB" id="H2ZA45"/>
<dbReference type="HOGENOM" id="CLU_1348521_0_0_1"/>
<dbReference type="GO" id="GO:0042981">
    <property type="term" value="P:regulation of apoptotic process"/>
    <property type="evidence" value="ECO:0007669"/>
    <property type="project" value="InterPro"/>
</dbReference>
<keyword evidence="5" id="KW-1185">Reference proteome</keyword>
<dbReference type="Gene3D" id="1.10.533.10">
    <property type="entry name" value="Death Domain, Fas"/>
    <property type="match status" value="2"/>
</dbReference>
<dbReference type="GO" id="GO:0007165">
    <property type="term" value="P:signal transduction"/>
    <property type="evidence" value="ECO:0007669"/>
    <property type="project" value="InterPro"/>
</dbReference>
<dbReference type="Pfam" id="PF00619">
    <property type="entry name" value="CARD"/>
    <property type="match status" value="1"/>
</dbReference>
<dbReference type="GeneTree" id="ENSGT00390000016542"/>